<feature type="transmembrane region" description="Helical" evidence="1">
    <location>
        <begin position="87"/>
        <end position="105"/>
    </location>
</feature>
<dbReference type="EMBL" id="MH392238">
    <property type="protein sequence ID" value="QDL89381.1"/>
    <property type="molecule type" value="Genomic_DNA"/>
</dbReference>
<feature type="transmembrane region" description="Helical" evidence="1">
    <location>
        <begin position="215"/>
        <end position="235"/>
    </location>
</feature>
<dbReference type="AlphaFoldDB" id="A0A515HIX4"/>
<proteinExistence type="predicted"/>
<accession>A0A515HIX4</accession>
<feature type="transmembrane region" description="Helical" evidence="1">
    <location>
        <begin position="111"/>
        <end position="127"/>
    </location>
</feature>
<dbReference type="Pfam" id="PF05857">
    <property type="entry name" value="TraX"/>
    <property type="match status" value="1"/>
</dbReference>
<evidence type="ECO:0000313" key="2">
    <source>
        <dbReference type="EMBL" id="QDL89381.1"/>
    </source>
</evidence>
<evidence type="ECO:0000256" key="1">
    <source>
        <dbReference type="SAM" id="Phobius"/>
    </source>
</evidence>
<feature type="transmembrane region" description="Helical" evidence="1">
    <location>
        <begin position="173"/>
        <end position="203"/>
    </location>
</feature>
<keyword evidence="1" id="KW-0472">Membrane</keyword>
<feature type="transmembrane region" description="Helical" evidence="1">
    <location>
        <begin position="134"/>
        <end position="153"/>
    </location>
</feature>
<keyword evidence="2" id="KW-0614">Plasmid</keyword>
<reference evidence="2" key="1">
    <citation type="submission" date="2018-05" db="EMBL/GenBank/DDBJ databases">
        <title>Plant species dependent abundance and diversity of IncP-1 plasmids in the rhizosphere - sequence analysis provides new insights into the role as efficient and dynamic means for rapid bacterial adaptation.</title>
        <authorList>
            <person name="Nour E."/>
            <person name="Shintani M."/>
            <person name="Elsayed T."/>
            <person name="Blau K."/>
            <person name="Jechalke S."/>
            <person name="Sproeer C."/>
            <person name="Bunk B."/>
            <person name="Overmann J."/>
            <person name="Smalla K."/>
        </authorList>
    </citation>
    <scope>NUCLEOTIDE SEQUENCE</scope>
    <source>
        <plasmid evidence="2">pTL50</plasmid>
    </source>
</reference>
<dbReference type="InterPro" id="IPR008875">
    <property type="entry name" value="TraX"/>
</dbReference>
<organism evidence="2">
    <name type="scientific">Sym plasmid</name>
    <dbReference type="NCBI Taxonomy" id="28430"/>
    <lineage>
        <taxon>other sequences</taxon>
        <taxon>plasmids</taxon>
    </lineage>
</organism>
<sequence length="243" mass="27027">MHALRAETSPALPRLVLADGTVEALKWFALLLMTGDHVNKYLFNGTIDWLFDAGRLCLPIFVFVLAYNLARPGTFERGAYPRTMKRLALFGAVASVPFIALGGLFAGWWPLNVLFTLLVITATLYLVERGGAGNLIAAGLVLLVGGSSVEYWWPAVILGLVVWSYCKRPTWTAAVIALLALASLWFINRNLWALASVPLLLVASRLDLPMPRLRWAFYAYYPLHLAALWLIRIPMSKAGYLFF</sequence>
<keyword evidence="1" id="KW-0812">Transmembrane</keyword>
<geneLocation type="plasmid" evidence="2">
    <name>pTL50</name>
</geneLocation>
<protein>
    <submittedName>
        <fullName evidence="2">Conjugal transfer protein TrbP</fullName>
    </submittedName>
</protein>
<gene>
    <name evidence="2" type="ORF">pTL50_00029</name>
</gene>
<keyword evidence="1" id="KW-1133">Transmembrane helix</keyword>
<feature type="transmembrane region" description="Helical" evidence="1">
    <location>
        <begin position="49"/>
        <end position="67"/>
    </location>
</feature>
<name>A0A515HIX4_9ZZZZ</name>